<evidence type="ECO:0000313" key="1">
    <source>
        <dbReference type="EMBL" id="CAD9144345.1"/>
    </source>
</evidence>
<dbReference type="EMBL" id="HBGF01043960">
    <property type="protein sequence ID" value="CAD9144345.1"/>
    <property type="molecule type" value="Transcribed_RNA"/>
</dbReference>
<organism evidence="1">
    <name type="scientific">Neobodo designis</name>
    <name type="common">Flagellated protozoan</name>
    <name type="synonym">Bodo designis</name>
    <dbReference type="NCBI Taxonomy" id="312471"/>
    <lineage>
        <taxon>Eukaryota</taxon>
        <taxon>Discoba</taxon>
        <taxon>Euglenozoa</taxon>
        <taxon>Kinetoplastea</taxon>
        <taxon>Metakinetoplastina</taxon>
        <taxon>Neobodonida</taxon>
        <taxon>Neobodo</taxon>
    </lineage>
</organism>
<gene>
    <name evidence="1" type="ORF">NDES1114_LOCUS29398</name>
</gene>
<dbReference type="AlphaFoldDB" id="A0A7S1QNY0"/>
<sequence length="893" mass="99796">MANRTLGLEHQRRQRSQQLFDVIRSGESMSSKVTSTLAVPSDFRSGCFGGTLEIQLHSLVWRREHADDKNKNFGVARVGRKVQVSVQLLIDDEPMAEAPIRGFAREVFSDPTVEHSDGTVEVSTIGTARYWTWKEPACTTLFIGNERCITAERTKLAIHIRQPKRFGCFAFDDIATLEIPLRSLYLDAMPLGDPSRCKYRAGYHFTFRQHVEGSSGMGAVAAINLNCLEKAHNEVPHFFDPESVQSVDESDVETQRHYAIWAEAFRFPHHSAMLHLFEMMEDVSDLEFEVLNAYRDCYFLDSELYHTAVCVARAKTGDVRDISDLKDALKAVEFLVSEHVRTRAAERLKTEALPLIRQRFMGILCETEAYTSPRNAYAAVFVAREIMHRLGLQPHEISDAIRDVIANDLKERARIHGHFSRTELTQRASQVFIVLNNELATLGRSLRFARESGDARVLALAIHRIHCQLDLLVPFVERFVRDATEVLVSGGESIDPLGEAFCILCSVQQRTVDCYDAIRQFPALEPHSRRILATFESFLSVWLTLARPRMNFCITEVARITPVQSISSRCFFSEAPADAVNLLSEVVDFFWNCAMCSPHEVVAACLMPFANLLIDLVTAFETAFSDRIAALDWRRRSAELRPTIVPQQECVLQKFVGLASYCKFAELLAELAEDATSPGEDLEQTAPQPFASTVPQFREKIQTAFALVQERAQCFGSDHIAFGCTVAFVRDEMAKIADSRAAAVDGAVLRLNGFLDLFKRSLSCAALRPFTGAILSGFGMAISLEASLIAPSLTRSNLPALHSRVVCELQESSVSILGQDTAAVLKVHLDETQLVLDLLREHTASLVDRFNDETTSAMARWTGNILALRADAGDATARGFVNQRSIKLQRSCT</sequence>
<accession>A0A7S1QNY0</accession>
<reference evidence="1" key="1">
    <citation type="submission" date="2021-01" db="EMBL/GenBank/DDBJ databases">
        <authorList>
            <person name="Corre E."/>
            <person name="Pelletier E."/>
            <person name="Niang G."/>
            <person name="Scheremetjew M."/>
            <person name="Finn R."/>
            <person name="Kale V."/>
            <person name="Holt S."/>
            <person name="Cochrane G."/>
            <person name="Meng A."/>
            <person name="Brown T."/>
            <person name="Cohen L."/>
        </authorList>
    </citation>
    <scope>NUCLEOTIDE SEQUENCE</scope>
    <source>
        <strain evidence="1">CCAP 1951/1</strain>
    </source>
</reference>
<protein>
    <submittedName>
        <fullName evidence="1">Uncharacterized protein</fullName>
    </submittedName>
</protein>
<proteinExistence type="predicted"/>
<name>A0A7S1QNY0_NEODS</name>